<dbReference type="Proteomes" id="UP001589654">
    <property type="component" value="Unassembled WGS sequence"/>
</dbReference>
<sequence>MKLMKYLMVFMLLVFAGACSSENEEDINPGNGNGDPCENNNATLSGDVLAIINANCAVSGCHVPGGTGTVDFTVKENIIQNATTIRTYTQSGFMPPPEANNTLSEQEKDDIYCWVANGAQDN</sequence>
<comment type="caution">
    <text evidence="2">The sequence shown here is derived from an EMBL/GenBank/DDBJ whole genome shotgun (WGS) entry which is preliminary data.</text>
</comment>
<evidence type="ECO:0000313" key="2">
    <source>
        <dbReference type="EMBL" id="MFB9210330.1"/>
    </source>
</evidence>
<gene>
    <name evidence="2" type="ORF">ACFFUR_00800</name>
</gene>
<reference evidence="2 3" key="1">
    <citation type="submission" date="2024-09" db="EMBL/GenBank/DDBJ databases">
        <authorList>
            <person name="Sun Q."/>
            <person name="Mori K."/>
        </authorList>
    </citation>
    <scope>NUCLEOTIDE SEQUENCE [LARGE SCALE GENOMIC DNA]</scope>
    <source>
        <strain evidence="2 3">CECT 7682</strain>
    </source>
</reference>
<dbReference type="PROSITE" id="PS51257">
    <property type="entry name" value="PROKAR_LIPOPROTEIN"/>
    <property type="match status" value="1"/>
</dbReference>
<proteinExistence type="predicted"/>
<evidence type="ECO:0000313" key="3">
    <source>
        <dbReference type="Proteomes" id="UP001589654"/>
    </source>
</evidence>
<protein>
    <submittedName>
        <fullName evidence="2">2-polyprenyl-6-methoxyphenol hydroxylase</fullName>
    </submittedName>
</protein>
<evidence type="ECO:0000256" key="1">
    <source>
        <dbReference type="SAM" id="SignalP"/>
    </source>
</evidence>
<dbReference type="EMBL" id="JBHMEW010000007">
    <property type="protein sequence ID" value="MFB9210330.1"/>
    <property type="molecule type" value="Genomic_DNA"/>
</dbReference>
<dbReference type="RefSeq" id="WP_290246195.1">
    <property type="nucleotide sequence ID" value="NZ_JAUFQT010000001.1"/>
</dbReference>
<dbReference type="InterPro" id="IPR036909">
    <property type="entry name" value="Cyt_c-like_dom_sf"/>
</dbReference>
<name>A0ABV5J0J5_9BACT</name>
<organism evidence="2 3">
    <name type="scientific">Echinicola jeungdonensis</name>
    <dbReference type="NCBI Taxonomy" id="709343"/>
    <lineage>
        <taxon>Bacteria</taxon>
        <taxon>Pseudomonadati</taxon>
        <taxon>Bacteroidota</taxon>
        <taxon>Cytophagia</taxon>
        <taxon>Cytophagales</taxon>
        <taxon>Cyclobacteriaceae</taxon>
        <taxon>Echinicola</taxon>
    </lineage>
</organism>
<feature type="chain" id="PRO_5046790469" evidence="1">
    <location>
        <begin position="21"/>
        <end position="122"/>
    </location>
</feature>
<keyword evidence="1" id="KW-0732">Signal</keyword>
<feature type="signal peptide" evidence="1">
    <location>
        <begin position="1"/>
        <end position="20"/>
    </location>
</feature>
<dbReference type="SUPFAM" id="SSF46626">
    <property type="entry name" value="Cytochrome c"/>
    <property type="match status" value="1"/>
</dbReference>
<keyword evidence="3" id="KW-1185">Reference proteome</keyword>
<accession>A0ABV5J0J5</accession>